<name>A0A8G1ZSQ8_9ACTN</name>
<evidence type="ECO:0000313" key="3">
    <source>
        <dbReference type="EMBL" id="RZE22521.1"/>
    </source>
</evidence>
<organism evidence="3 4">
    <name type="scientific">Streptomyces albidoflavus</name>
    <dbReference type="NCBI Taxonomy" id="1886"/>
    <lineage>
        <taxon>Bacteria</taxon>
        <taxon>Bacillati</taxon>
        <taxon>Actinomycetota</taxon>
        <taxon>Actinomycetes</taxon>
        <taxon>Kitasatosporales</taxon>
        <taxon>Streptomycetaceae</taxon>
        <taxon>Streptomyces</taxon>
        <taxon>Streptomyces albidoflavus group</taxon>
    </lineage>
</organism>
<feature type="domain" description="PBP" evidence="2">
    <location>
        <begin position="229"/>
        <end position="497"/>
    </location>
</feature>
<evidence type="ECO:0000256" key="1">
    <source>
        <dbReference type="ARBA" id="ARBA00022729"/>
    </source>
</evidence>
<dbReference type="PANTHER" id="PTHR30570:SF1">
    <property type="entry name" value="PHOSPHATE-BINDING PROTEIN PSTS"/>
    <property type="match status" value="1"/>
</dbReference>
<dbReference type="Proteomes" id="UP000292693">
    <property type="component" value="Unassembled WGS sequence"/>
</dbReference>
<dbReference type="GeneID" id="97268554"/>
<dbReference type="InterPro" id="IPR024370">
    <property type="entry name" value="PBP_domain"/>
</dbReference>
<accession>A0A8G1ZSQ8</accession>
<evidence type="ECO:0000259" key="2">
    <source>
        <dbReference type="Pfam" id="PF12849"/>
    </source>
</evidence>
<proteinExistence type="predicted"/>
<dbReference type="PANTHER" id="PTHR30570">
    <property type="entry name" value="PERIPLASMIC PHOSPHATE BINDING COMPONENT OF PHOSPHATE ABC TRANSPORTER"/>
    <property type="match status" value="1"/>
</dbReference>
<evidence type="ECO:0000313" key="4">
    <source>
        <dbReference type="Proteomes" id="UP000292693"/>
    </source>
</evidence>
<dbReference type="InterPro" id="IPR050811">
    <property type="entry name" value="Phosphate_ABC_transporter"/>
</dbReference>
<dbReference type="AlphaFoldDB" id="A0A8G1ZSQ8"/>
<keyword evidence="1" id="KW-0732">Signal</keyword>
<dbReference type="EMBL" id="PKLL01000015">
    <property type="protein sequence ID" value="RZE22521.1"/>
    <property type="molecule type" value="Genomic_DNA"/>
</dbReference>
<dbReference type="SUPFAM" id="SSF53850">
    <property type="entry name" value="Periplasmic binding protein-like II"/>
    <property type="match status" value="1"/>
</dbReference>
<dbReference type="RefSeq" id="WP_030310893.1">
    <property type="nucleotide sequence ID" value="NZ_CP079112.1"/>
</dbReference>
<reference evidence="3 4" key="1">
    <citation type="submission" date="2017-12" db="EMBL/GenBank/DDBJ databases">
        <title>Population genomics insights into the ecological differentiation and adaptive evolution in streptomycetes.</title>
        <authorList>
            <person name="Li Y."/>
            <person name="Huang Y."/>
        </authorList>
    </citation>
    <scope>NUCLEOTIDE SEQUENCE [LARGE SCALE GENOMIC DNA]</scope>
    <source>
        <strain evidence="3 4">NBRC 100770</strain>
    </source>
</reference>
<comment type="caution">
    <text evidence="3">The sequence shown here is derived from an EMBL/GenBank/DDBJ whole genome shotgun (WGS) entry which is preliminary data.</text>
</comment>
<dbReference type="Pfam" id="PF12849">
    <property type="entry name" value="PBP_like_2"/>
    <property type="match status" value="1"/>
</dbReference>
<dbReference type="Gene3D" id="3.40.190.10">
    <property type="entry name" value="Periplasmic binding protein-like II"/>
    <property type="match status" value="2"/>
</dbReference>
<gene>
    <name evidence="3" type="ORF">C0Q92_14900</name>
</gene>
<sequence length="526" mass="54813">MEWVNAENVIAVGTFAVASSIAFGQWWYERMVPRRRRIGYRVQLDTAIGDDDGTGGGNTRLGLFDEADGMDEASVVLLRIENDGALSVSIGDYTSGGLHGMTATFDGREVHGVAVTVGPGSGALMSHFTPAHGLEYSGSSLRIPRVPLNKGEYFKLLVLLSGGTVGSKVTVSGGVQDGDVHPNESLTPDEKPPVFSRPARLTSMAFLVGIALLAGLIVTGGERPPPMGCAKGSLEVTGSTAFAPVAEELAEAYMEQCPGSRITVAAHGSTTGLRELAERGAAAKDGAPALVALSDGPAPDGQETGDAGHEGGGAGEGGGLAGTRLAVSVFTLLAHADVPVRNLTLADLRRIYAGEVTDWREVGADRSLPIVLVGRGAASGTRDVLQRRLLEGAFEPPASSRDCSRKDNPKASVIRCELDTTDQVIATVARVPGALGYSELRTTSTLEGVRRLSLDGRRPSLDGAGHDAYPYREIEYAYTYGRPPADSLAAGFLAFATRGPGQDVVRTHGHLPCGTPEGLRVCGAAD</sequence>
<protein>
    <submittedName>
        <fullName evidence="3">Phosphate ABC transporter substrate-binding protein</fullName>
    </submittedName>
</protein>